<dbReference type="Proteomes" id="UP000001058">
    <property type="component" value="Unassembled WGS sequence"/>
</dbReference>
<proteinExistence type="predicted"/>
<organism evidence="2">
    <name type="scientific">Volvox carteri f. nagariensis</name>
    <dbReference type="NCBI Taxonomy" id="3068"/>
    <lineage>
        <taxon>Eukaryota</taxon>
        <taxon>Viridiplantae</taxon>
        <taxon>Chlorophyta</taxon>
        <taxon>core chlorophytes</taxon>
        <taxon>Chlorophyceae</taxon>
        <taxon>CS clade</taxon>
        <taxon>Chlamydomonadales</taxon>
        <taxon>Volvocaceae</taxon>
        <taxon>Volvox</taxon>
    </lineage>
</organism>
<evidence type="ECO:0000313" key="1">
    <source>
        <dbReference type="EMBL" id="EFJ45301.1"/>
    </source>
</evidence>
<dbReference type="GeneID" id="9616316"/>
<keyword evidence="2" id="KW-1185">Reference proteome</keyword>
<dbReference type="KEGG" id="vcn:VOLCADRAFT_94384"/>
<sequence>MHKIQLPLLNLPRFPKLFACSPVGSSATNENQQRKRRRVDEFTVEMYPDLLAVDTTASAGISTPSTQQHTSAAATIPQPMQQVVQPFTTTTAPLSAVQNQHPPTIAGAAASPFDETQQHDLLLSSNAVPAQTGWLMQPAPVGALHPQFLPLPNANNQQQLTPVNAQLTLPHHLPERFHHHHHHKLRWNTSLSCSRSLAVPSQHCSHNCYKRWRRQVLFLEWQVHHSSCPQLLLGICCLRHHQPQQQLLQRRCHPHIKQIKPYEALASLSFLKPIIMFGMLCRDYEYARCEGVISAHSLDSGYFGPVVKKAKELGHTVKNQPQQFHTIFTCASVLHPSPYLLLQKQQITWSPNQPAVIVLPWEMSLVMLFLLPIFR</sequence>
<dbReference type="InParanoid" id="D8U4M7"/>
<accession>D8U4M7</accession>
<reference evidence="1 2" key="1">
    <citation type="journal article" date="2010" name="Science">
        <title>Genomic analysis of organismal complexity in the multicellular green alga Volvox carteri.</title>
        <authorList>
            <person name="Prochnik S.E."/>
            <person name="Umen J."/>
            <person name="Nedelcu A.M."/>
            <person name="Hallmann A."/>
            <person name="Miller S.M."/>
            <person name="Nishii I."/>
            <person name="Ferris P."/>
            <person name="Kuo A."/>
            <person name="Mitros T."/>
            <person name="Fritz-Laylin L.K."/>
            <person name="Hellsten U."/>
            <person name="Chapman J."/>
            <person name="Simakov O."/>
            <person name="Rensing S.A."/>
            <person name="Terry A."/>
            <person name="Pangilinan J."/>
            <person name="Kapitonov V."/>
            <person name="Jurka J."/>
            <person name="Salamov A."/>
            <person name="Shapiro H."/>
            <person name="Schmutz J."/>
            <person name="Grimwood J."/>
            <person name="Lindquist E."/>
            <person name="Lucas S."/>
            <person name="Grigoriev I.V."/>
            <person name="Schmitt R."/>
            <person name="Kirk D."/>
            <person name="Rokhsar D.S."/>
        </authorList>
    </citation>
    <scope>NUCLEOTIDE SEQUENCE [LARGE SCALE GENOMIC DNA]</scope>
    <source>
        <strain evidence="2">f. Nagariensis / Eve</strain>
    </source>
</reference>
<dbReference type="RefSeq" id="XP_002953677.1">
    <property type="nucleotide sequence ID" value="XM_002953631.1"/>
</dbReference>
<name>D8U4M7_VOLCA</name>
<dbReference type="EMBL" id="GL378358">
    <property type="protein sequence ID" value="EFJ45301.1"/>
    <property type="molecule type" value="Genomic_DNA"/>
</dbReference>
<gene>
    <name evidence="1" type="ORF">VOLCADRAFT_94384</name>
</gene>
<evidence type="ECO:0000313" key="2">
    <source>
        <dbReference type="Proteomes" id="UP000001058"/>
    </source>
</evidence>
<protein>
    <submittedName>
        <fullName evidence="1">Uncharacterized protein</fullName>
    </submittedName>
</protein>
<dbReference type="AlphaFoldDB" id="D8U4M7"/>